<dbReference type="Proteomes" id="UP000815325">
    <property type="component" value="Unassembled WGS sequence"/>
</dbReference>
<dbReference type="EMBL" id="MU069453">
    <property type="protein sequence ID" value="KAF5842896.1"/>
    <property type="molecule type" value="Genomic_DNA"/>
</dbReference>
<reference evidence="3" key="1">
    <citation type="submission" date="2017-08" db="EMBL/GenBank/DDBJ databases">
        <authorList>
            <person name="Polle J.E."/>
            <person name="Barry K."/>
            <person name="Cushman J."/>
            <person name="Schmutz J."/>
            <person name="Tran D."/>
            <person name="Hathwaick L.T."/>
            <person name="Yim W.C."/>
            <person name="Jenkins J."/>
            <person name="Mckie-Krisberg Z.M."/>
            <person name="Prochnik S."/>
            <person name="Lindquist E."/>
            <person name="Dockter R.B."/>
            <person name="Adam C."/>
            <person name="Molina H."/>
            <person name="Bunkerborg J."/>
            <person name="Jin E."/>
            <person name="Buchheim M."/>
            <person name="Magnuson J."/>
        </authorList>
    </citation>
    <scope>NUCLEOTIDE SEQUENCE</scope>
    <source>
        <strain evidence="3">CCAP 19/18</strain>
    </source>
</reference>
<dbReference type="PANTHER" id="PTHR11365">
    <property type="entry name" value="5-OXOPROLINASE RELATED"/>
    <property type="match status" value="1"/>
</dbReference>
<accession>A0ABQ7H7R3</accession>
<name>A0ABQ7H7R3_DUNSA</name>
<sequence>MRDCHFSIDRGGTFTDLFAEVPDGKGGVMHKALKLLSEDPAHYPDAPREGIRRVLEQVTGLPHPRDAPLDTSRIASIRMGTTVATNALLERKGERVALLVSSGFRDLLHIGNQSRPNIFDLAIKVPEQLYERVVEVEESVVLPLGTEPSARNGKDAAQNANVLCANVCQVWCEFVMGRRRAQIAKNAVHASGIRSLAVVLKHAAVFPDHEQAVGKLARELGFEQISLSHEVMPMVKMVARGFTAAADAYLTPHIMRYLHTFQSGFDAGLSNVQVLFVQSDGGLCRAANFSGHKAVLSGPAGGVVGCALTTNKQFSCKEHQCESPQDQPLDVAAAATALAALQEQVNKHGTANASADNPYTTKSVDEVASGFITVANEAMCRPIRALTQMRGFDASAHVLSCFGGAGGQHACAIARALGMRTIFLHKYAGILSAVGIHLADVVQERQEPAAEQLSSPGSPTNTDLEARLDSLQASAEAALIVQVRRE</sequence>
<dbReference type="InterPro" id="IPR002821">
    <property type="entry name" value="Hydantoinase_A"/>
</dbReference>
<protein>
    <submittedName>
        <fullName evidence="3">Hydantoinase/oxoprolinase N-terminal region-domain-containing protein</fullName>
    </submittedName>
</protein>
<dbReference type="Pfam" id="PF01968">
    <property type="entry name" value="Hydantoinase_A"/>
    <property type="match status" value="2"/>
</dbReference>
<dbReference type="InterPro" id="IPR008040">
    <property type="entry name" value="Hydant_A_N"/>
</dbReference>
<dbReference type="Pfam" id="PF05378">
    <property type="entry name" value="Hydant_A_N"/>
    <property type="match status" value="1"/>
</dbReference>
<comment type="caution">
    <text evidence="3">The sequence shown here is derived from an EMBL/GenBank/DDBJ whole genome shotgun (WGS) entry which is preliminary data.</text>
</comment>
<feature type="domain" description="Hydantoinase A/oxoprolinase" evidence="1">
    <location>
        <begin position="325"/>
        <end position="444"/>
    </location>
</feature>
<evidence type="ECO:0000259" key="2">
    <source>
        <dbReference type="Pfam" id="PF05378"/>
    </source>
</evidence>
<dbReference type="InterPro" id="IPR045079">
    <property type="entry name" value="Oxoprolinase-like"/>
</dbReference>
<gene>
    <name evidence="3" type="ORF">DUNSADRAFT_4355</name>
</gene>
<dbReference type="PANTHER" id="PTHR11365:SF2">
    <property type="entry name" value="5-OXOPROLINASE"/>
    <property type="match status" value="1"/>
</dbReference>
<evidence type="ECO:0000259" key="1">
    <source>
        <dbReference type="Pfam" id="PF01968"/>
    </source>
</evidence>
<organism evidence="3 4">
    <name type="scientific">Dunaliella salina</name>
    <name type="common">Green alga</name>
    <name type="synonym">Protococcus salinus</name>
    <dbReference type="NCBI Taxonomy" id="3046"/>
    <lineage>
        <taxon>Eukaryota</taxon>
        <taxon>Viridiplantae</taxon>
        <taxon>Chlorophyta</taxon>
        <taxon>core chlorophytes</taxon>
        <taxon>Chlorophyceae</taxon>
        <taxon>CS clade</taxon>
        <taxon>Chlamydomonadales</taxon>
        <taxon>Dunaliellaceae</taxon>
        <taxon>Dunaliella</taxon>
    </lineage>
</organism>
<feature type="domain" description="Hydantoinase/oxoprolinase N-terminal" evidence="2">
    <location>
        <begin position="6"/>
        <end position="220"/>
    </location>
</feature>
<evidence type="ECO:0000313" key="4">
    <source>
        <dbReference type="Proteomes" id="UP000815325"/>
    </source>
</evidence>
<feature type="domain" description="Hydantoinase A/oxoprolinase" evidence="1">
    <location>
        <begin position="240"/>
        <end position="311"/>
    </location>
</feature>
<proteinExistence type="predicted"/>
<evidence type="ECO:0000313" key="3">
    <source>
        <dbReference type="EMBL" id="KAF5842896.1"/>
    </source>
</evidence>
<keyword evidence="4" id="KW-1185">Reference proteome</keyword>